<accession>A0A4P6K4A6</accession>
<name>A0A4P6K4A6_KTERU</name>
<organism evidence="3 4">
    <name type="scientific">Ktedonosporobacter rubrisoli</name>
    <dbReference type="NCBI Taxonomy" id="2509675"/>
    <lineage>
        <taxon>Bacteria</taxon>
        <taxon>Bacillati</taxon>
        <taxon>Chloroflexota</taxon>
        <taxon>Ktedonobacteria</taxon>
        <taxon>Ktedonobacterales</taxon>
        <taxon>Ktedonosporobacteraceae</taxon>
        <taxon>Ktedonosporobacter</taxon>
    </lineage>
</organism>
<dbReference type="PROSITE" id="PS51903">
    <property type="entry name" value="CLP_R"/>
    <property type="match status" value="1"/>
</dbReference>
<dbReference type="InterPro" id="IPR036628">
    <property type="entry name" value="Clp_N_dom_sf"/>
</dbReference>
<proteinExistence type="predicted"/>
<sequence>MIMSDSLTSYSLEQLDPATQAVLAQAEIEARAFEHNYIGTEHLLLALLASQENFGTRVLQTLGVSYSRAQKALEHIDRQHAQKGEPPTEQPIGLTSRAVAAVTLARSETNGMRLPLITPELLLIGIIREGEGIGAGILRSLGADLEKVRAQIYAHLVRAGKASDVSPVKGNVITCRINDQDLAAIDALVEAGVRTTRSEAAAWLIHVGIDANKALFDTVYGTVAEIRRLRVIAQSLAQDVTSSSSEEKG</sequence>
<dbReference type="Pfam" id="PF02861">
    <property type="entry name" value="Clp_N"/>
    <property type="match status" value="1"/>
</dbReference>
<gene>
    <name evidence="3" type="ORF">EPA93_47125</name>
</gene>
<dbReference type="Gene3D" id="1.10.1780.10">
    <property type="entry name" value="Clp, N-terminal domain"/>
    <property type="match status" value="2"/>
</dbReference>
<dbReference type="SUPFAM" id="SSF81923">
    <property type="entry name" value="Double Clp-N motif"/>
    <property type="match status" value="1"/>
</dbReference>
<feature type="domain" description="Clp R" evidence="2">
    <location>
        <begin position="12"/>
        <end position="160"/>
    </location>
</feature>
<keyword evidence="1" id="KW-0677">Repeat</keyword>
<dbReference type="InterPro" id="IPR044217">
    <property type="entry name" value="CLPT1/2"/>
</dbReference>
<evidence type="ECO:0000256" key="1">
    <source>
        <dbReference type="PROSITE-ProRule" id="PRU01251"/>
    </source>
</evidence>
<evidence type="ECO:0000313" key="4">
    <source>
        <dbReference type="Proteomes" id="UP000290365"/>
    </source>
</evidence>
<dbReference type="InterPro" id="IPR004176">
    <property type="entry name" value="Clp_R_N"/>
</dbReference>
<dbReference type="Proteomes" id="UP000290365">
    <property type="component" value="Chromosome"/>
</dbReference>
<dbReference type="OrthoDB" id="288174at2"/>
<dbReference type="EMBL" id="CP035758">
    <property type="protein sequence ID" value="QBD83137.1"/>
    <property type="molecule type" value="Genomic_DNA"/>
</dbReference>
<reference evidence="3 4" key="1">
    <citation type="submission" date="2019-01" db="EMBL/GenBank/DDBJ databases">
        <title>Ktedonosporobacter rubrisoli SCAWS-G2.</title>
        <authorList>
            <person name="Huang Y."/>
            <person name="Yan B."/>
        </authorList>
    </citation>
    <scope>NUCLEOTIDE SEQUENCE [LARGE SCALE GENOMIC DNA]</scope>
    <source>
        <strain evidence="3 4">SCAWS-G2</strain>
    </source>
</reference>
<dbReference type="PANTHER" id="PTHR47016">
    <property type="entry name" value="ATP-DEPENDENT CLP PROTEASE ATP-BINDING SUBUNIT CLPT1, CHLOROPLASTIC"/>
    <property type="match status" value="1"/>
</dbReference>
<dbReference type="PANTHER" id="PTHR47016:SF5">
    <property type="entry name" value="CLP DOMAIN SUPERFAMILY PROTEIN"/>
    <property type="match status" value="1"/>
</dbReference>
<evidence type="ECO:0000313" key="3">
    <source>
        <dbReference type="EMBL" id="QBD83137.1"/>
    </source>
</evidence>
<protein>
    <recommendedName>
        <fullName evidence="2">Clp R domain-containing protein</fullName>
    </recommendedName>
</protein>
<dbReference type="KEGG" id="kbs:EPA93_47125"/>
<keyword evidence="4" id="KW-1185">Reference proteome</keyword>
<evidence type="ECO:0000259" key="2">
    <source>
        <dbReference type="PROSITE" id="PS51903"/>
    </source>
</evidence>
<dbReference type="AlphaFoldDB" id="A0A4P6K4A6"/>